<dbReference type="AlphaFoldDB" id="C9LXY3"/>
<comment type="caution">
    <text evidence="1">The sequence shown here is derived from an EMBL/GenBank/DDBJ whole genome shotgun (WGS) entry which is preliminary data.</text>
</comment>
<dbReference type="OrthoDB" id="9776104at2"/>
<name>C9LXY3_SELS3</name>
<accession>C9LXY3</accession>
<evidence type="ECO:0000313" key="1">
    <source>
        <dbReference type="EMBL" id="EEX76177.1"/>
    </source>
</evidence>
<proteinExistence type="predicted"/>
<evidence type="ECO:0008006" key="3">
    <source>
        <dbReference type="Google" id="ProtNLM"/>
    </source>
</evidence>
<reference evidence="1 2" key="1">
    <citation type="submission" date="2009-09" db="EMBL/GenBank/DDBJ databases">
        <authorList>
            <person name="Weinstock G."/>
            <person name="Sodergren E."/>
            <person name="Clifton S."/>
            <person name="Fulton L."/>
            <person name="Fulton B."/>
            <person name="Courtney L."/>
            <person name="Fronick C."/>
            <person name="Harrison M."/>
            <person name="Strong C."/>
            <person name="Farmer C."/>
            <person name="Delahaunty K."/>
            <person name="Markovic C."/>
            <person name="Hall O."/>
            <person name="Minx P."/>
            <person name="Tomlinson C."/>
            <person name="Mitreva M."/>
            <person name="Nelson J."/>
            <person name="Hou S."/>
            <person name="Wollam A."/>
            <person name="Pepin K.H."/>
            <person name="Johnson M."/>
            <person name="Bhonagiri V."/>
            <person name="Nash W.E."/>
            <person name="Warren W."/>
            <person name="Chinwalla A."/>
            <person name="Mardis E.R."/>
            <person name="Wilson R.K."/>
        </authorList>
    </citation>
    <scope>NUCLEOTIDE SEQUENCE [LARGE SCALE GENOMIC DNA]</scope>
    <source>
        <strain evidence="2">ATCC 35185 / DSM 20758 / VPI D19B-28</strain>
    </source>
</reference>
<organism evidence="1 2">
    <name type="scientific">Selenomonas sputigena (strain ATCC 35185 / DSM 20758 / CCUG 44933 / VPI D19B-28)</name>
    <dbReference type="NCBI Taxonomy" id="546271"/>
    <lineage>
        <taxon>Bacteria</taxon>
        <taxon>Bacillati</taxon>
        <taxon>Bacillota</taxon>
        <taxon>Negativicutes</taxon>
        <taxon>Selenomonadales</taxon>
        <taxon>Selenomonadaceae</taxon>
        <taxon>Selenomonas</taxon>
    </lineage>
</organism>
<dbReference type="Proteomes" id="UP000003505">
    <property type="component" value="Unassembled WGS sequence"/>
</dbReference>
<sequence>MLQAVRRAHRRVKGDFTQMFKSITADNGSEFLDGKGLQKAAKCDEVYYAHPFSSREQREWEPYFAQIFAERNRFQPPETKRAETDRRLG</sequence>
<evidence type="ECO:0000313" key="2">
    <source>
        <dbReference type="Proteomes" id="UP000003505"/>
    </source>
</evidence>
<gene>
    <name evidence="1" type="ORF">SELSPUOL_02342</name>
</gene>
<protein>
    <recommendedName>
        <fullName evidence="3">Integrase catalytic domain-containing protein</fullName>
    </recommendedName>
</protein>
<dbReference type="EMBL" id="ACKP02000050">
    <property type="protein sequence ID" value="EEX76177.1"/>
    <property type="molecule type" value="Genomic_DNA"/>
</dbReference>